<organism evidence="1 2">
    <name type="scientific">Sphaeroforma arctica JP610</name>
    <dbReference type="NCBI Taxonomy" id="667725"/>
    <lineage>
        <taxon>Eukaryota</taxon>
        <taxon>Ichthyosporea</taxon>
        <taxon>Ichthyophonida</taxon>
        <taxon>Sphaeroforma</taxon>
    </lineage>
</organism>
<name>A0A0L0GG57_9EUKA</name>
<evidence type="ECO:0000313" key="1">
    <source>
        <dbReference type="EMBL" id="KNC87854.1"/>
    </source>
</evidence>
<gene>
    <name evidence="1" type="ORF">SARC_00111</name>
</gene>
<dbReference type="EMBL" id="KQ241598">
    <property type="protein sequence ID" value="KNC87854.1"/>
    <property type="molecule type" value="Genomic_DNA"/>
</dbReference>
<sequence>MTCCGTPSIGHPGHRPGHGRPGPHCPPGQLPSDEDCGNFIVIKAPICPTPCPTSCPTRPPKVNYFLLKSVCTEPPTPPPCPPPPCTSNVTFMDMNGNSIPNANSAQFLFVNNGQPSYSYNKCQRPCDGYAKFLQYR</sequence>
<evidence type="ECO:0000313" key="2">
    <source>
        <dbReference type="Proteomes" id="UP000054560"/>
    </source>
</evidence>
<proteinExistence type="predicted"/>
<accession>A0A0L0GG57</accession>
<keyword evidence="2" id="KW-1185">Reference proteome</keyword>
<dbReference type="RefSeq" id="XP_014161756.1">
    <property type="nucleotide sequence ID" value="XM_014306281.1"/>
</dbReference>
<dbReference type="GeneID" id="25900615"/>
<protein>
    <submittedName>
        <fullName evidence="1">Uncharacterized protein</fullName>
    </submittedName>
</protein>
<dbReference type="AlphaFoldDB" id="A0A0L0GG57"/>
<reference evidence="1 2" key="1">
    <citation type="submission" date="2011-02" db="EMBL/GenBank/DDBJ databases">
        <title>The Genome Sequence of Sphaeroforma arctica JP610.</title>
        <authorList>
            <consortium name="The Broad Institute Genome Sequencing Platform"/>
            <person name="Russ C."/>
            <person name="Cuomo C."/>
            <person name="Young S.K."/>
            <person name="Zeng Q."/>
            <person name="Gargeya S."/>
            <person name="Alvarado L."/>
            <person name="Berlin A."/>
            <person name="Chapman S.B."/>
            <person name="Chen Z."/>
            <person name="Freedman E."/>
            <person name="Gellesch M."/>
            <person name="Goldberg J."/>
            <person name="Griggs A."/>
            <person name="Gujja S."/>
            <person name="Heilman E."/>
            <person name="Heiman D."/>
            <person name="Howarth C."/>
            <person name="Mehta T."/>
            <person name="Neiman D."/>
            <person name="Pearson M."/>
            <person name="Roberts A."/>
            <person name="Saif S."/>
            <person name="Shea T."/>
            <person name="Shenoy N."/>
            <person name="Sisk P."/>
            <person name="Stolte C."/>
            <person name="Sykes S."/>
            <person name="White J."/>
            <person name="Yandava C."/>
            <person name="Burger G."/>
            <person name="Gray M.W."/>
            <person name="Holland P.W.H."/>
            <person name="King N."/>
            <person name="Lang F.B.F."/>
            <person name="Roger A.J."/>
            <person name="Ruiz-Trillo I."/>
            <person name="Haas B."/>
            <person name="Nusbaum C."/>
            <person name="Birren B."/>
        </authorList>
    </citation>
    <scope>NUCLEOTIDE SEQUENCE [LARGE SCALE GENOMIC DNA]</scope>
    <source>
        <strain evidence="1 2">JP610</strain>
    </source>
</reference>
<dbReference type="Proteomes" id="UP000054560">
    <property type="component" value="Unassembled WGS sequence"/>
</dbReference>